<dbReference type="HOGENOM" id="CLU_2694582_0_0_1"/>
<dbReference type="Proteomes" id="UP000054538">
    <property type="component" value="Unassembled WGS sequence"/>
</dbReference>
<protein>
    <submittedName>
        <fullName evidence="1">Uncharacterized protein</fullName>
    </submittedName>
</protein>
<name>A0A0D0C4E4_9AGAM</name>
<feature type="non-terminal residue" evidence="1">
    <location>
        <position position="1"/>
    </location>
</feature>
<sequence>EIMTNCCSCLGANKFRKLQIMKHTWHGCIEDHTALNSMEIDEVSMEEFKELLVHDGEMAELDNLNDDSSDVIML</sequence>
<evidence type="ECO:0000313" key="1">
    <source>
        <dbReference type="EMBL" id="KIK77952.1"/>
    </source>
</evidence>
<reference evidence="1 2" key="1">
    <citation type="submission" date="2014-04" db="EMBL/GenBank/DDBJ databases">
        <authorList>
            <consortium name="DOE Joint Genome Institute"/>
            <person name="Kuo A."/>
            <person name="Kohler A."/>
            <person name="Jargeat P."/>
            <person name="Nagy L.G."/>
            <person name="Floudas D."/>
            <person name="Copeland A."/>
            <person name="Barry K.W."/>
            <person name="Cichocki N."/>
            <person name="Veneault-Fourrey C."/>
            <person name="LaButti K."/>
            <person name="Lindquist E.A."/>
            <person name="Lipzen A."/>
            <person name="Lundell T."/>
            <person name="Morin E."/>
            <person name="Murat C."/>
            <person name="Sun H."/>
            <person name="Tunlid A."/>
            <person name="Henrissat B."/>
            <person name="Grigoriev I.V."/>
            <person name="Hibbett D.S."/>
            <person name="Martin F."/>
            <person name="Nordberg H.P."/>
            <person name="Cantor M.N."/>
            <person name="Hua S.X."/>
        </authorList>
    </citation>
    <scope>NUCLEOTIDE SEQUENCE [LARGE SCALE GENOMIC DNA]</scope>
    <source>
        <strain evidence="1 2">Ve08.2h10</strain>
    </source>
</reference>
<dbReference type="OrthoDB" id="3270175at2759"/>
<dbReference type="EMBL" id="KN826767">
    <property type="protein sequence ID" value="KIK77952.1"/>
    <property type="molecule type" value="Genomic_DNA"/>
</dbReference>
<organism evidence="1 2">
    <name type="scientific">Paxillus rubicundulus Ve08.2h10</name>
    <dbReference type="NCBI Taxonomy" id="930991"/>
    <lineage>
        <taxon>Eukaryota</taxon>
        <taxon>Fungi</taxon>
        <taxon>Dikarya</taxon>
        <taxon>Basidiomycota</taxon>
        <taxon>Agaricomycotina</taxon>
        <taxon>Agaricomycetes</taxon>
        <taxon>Agaricomycetidae</taxon>
        <taxon>Boletales</taxon>
        <taxon>Paxilineae</taxon>
        <taxon>Paxillaceae</taxon>
        <taxon>Paxillus</taxon>
    </lineage>
</organism>
<dbReference type="InParanoid" id="A0A0D0C4E4"/>
<evidence type="ECO:0000313" key="2">
    <source>
        <dbReference type="Proteomes" id="UP000054538"/>
    </source>
</evidence>
<dbReference type="AlphaFoldDB" id="A0A0D0C4E4"/>
<reference evidence="2" key="2">
    <citation type="submission" date="2015-01" db="EMBL/GenBank/DDBJ databases">
        <title>Evolutionary Origins and Diversification of the Mycorrhizal Mutualists.</title>
        <authorList>
            <consortium name="DOE Joint Genome Institute"/>
            <consortium name="Mycorrhizal Genomics Consortium"/>
            <person name="Kohler A."/>
            <person name="Kuo A."/>
            <person name="Nagy L.G."/>
            <person name="Floudas D."/>
            <person name="Copeland A."/>
            <person name="Barry K.W."/>
            <person name="Cichocki N."/>
            <person name="Veneault-Fourrey C."/>
            <person name="LaButti K."/>
            <person name="Lindquist E.A."/>
            <person name="Lipzen A."/>
            <person name="Lundell T."/>
            <person name="Morin E."/>
            <person name="Murat C."/>
            <person name="Riley R."/>
            <person name="Ohm R."/>
            <person name="Sun H."/>
            <person name="Tunlid A."/>
            <person name="Henrissat B."/>
            <person name="Grigoriev I.V."/>
            <person name="Hibbett D.S."/>
            <person name="Martin F."/>
        </authorList>
    </citation>
    <scope>NUCLEOTIDE SEQUENCE [LARGE SCALE GENOMIC DNA]</scope>
    <source>
        <strain evidence="2">Ve08.2h10</strain>
    </source>
</reference>
<gene>
    <name evidence="1" type="ORF">PAXRUDRAFT_165296</name>
</gene>
<accession>A0A0D0C4E4</accession>
<keyword evidence="2" id="KW-1185">Reference proteome</keyword>
<proteinExistence type="predicted"/>